<comment type="caution">
    <text evidence="2">The sequence shown here is derived from an EMBL/GenBank/DDBJ whole genome shotgun (WGS) entry which is preliminary data.</text>
</comment>
<feature type="transmembrane region" description="Helical" evidence="1">
    <location>
        <begin position="224"/>
        <end position="245"/>
    </location>
</feature>
<proteinExistence type="predicted"/>
<evidence type="ECO:0000313" key="3">
    <source>
        <dbReference type="Proteomes" id="UP001152888"/>
    </source>
</evidence>
<protein>
    <submittedName>
        <fullName evidence="2">Uncharacterized protein</fullName>
    </submittedName>
</protein>
<name>A0A9P0K929_ACAOB</name>
<gene>
    <name evidence="2" type="ORF">ACAOBT_LOCUS6978</name>
</gene>
<evidence type="ECO:0000256" key="1">
    <source>
        <dbReference type="SAM" id="Phobius"/>
    </source>
</evidence>
<dbReference type="OrthoDB" id="6784480at2759"/>
<feature type="transmembrane region" description="Helical" evidence="1">
    <location>
        <begin position="117"/>
        <end position="144"/>
    </location>
</feature>
<evidence type="ECO:0000313" key="2">
    <source>
        <dbReference type="EMBL" id="CAH1966690.1"/>
    </source>
</evidence>
<feature type="transmembrane region" description="Helical" evidence="1">
    <location>
        <begin position="190"/>
        <end position="209"/>
    </location>
</feature>
<reference evidence="2" key="1">
    <citation type="submission" date="2022-03" db="EMBL/GenBank/DDBJ databases">
        <authorList>
            <person name="Sayadi A."/>
        </authorList>
    </citation>
    <scope>NUCLEOTIDE SEQUENCE</scope>
</reference>
<keyword evidence="1" id="KW-0472">Membrane</keyword>
<dbReference type="AlphaFoldDB" id="A0A9P0K929"/>
<accession>A0A9P0K929</accession>
<keyword evidence="1" id="KW-1133">Transmembrane helix</keyword>
<sequence>MELTSADTLFNITTESNIIMNLDNDPFGEDFPDASPQQFLNCNNFATISIIVRYILCILFMCANIFLATVILKFPSLQTRTNKYIFHMCILYTSFYLLPILYAIIRMFISWKTDGATLFVTLDSALCLYITVAFLLSVDWFVFALVPHLEDEYDKYFNNVLVGIYIVFMIEWIYSIAFHENYHRNVTRPLRFALLYLLYILLLTVMNIMKKRMSVDFMPEDREYAFTVSNITLFSFLPTLIFHIVDELLHHLDLKFYLYLCYIEPFPSVVAMGHPALVLYTLYKKDKRFKMAFDKMFKKSMRNYRGADLDASLDDDSENMQTNRNRVV</sequence>
<keyword evidence="3" id="KW-1185">Reference proteome</keyword>
<dbReference type="SUPFAM" id="SSF81321">
    <property type="entry name" value="Family A G protein-coupled receptor-like"/>
    <property type="match status" value="1"/>
</dbReference>
<feature type="transmembrane region" description="Helical" evidence="1">
    <location>
        <begin position="84"/>
        <end position="105"/>
    </location>
</feature>
<dbReference type="Proteomes" id="UP001152888">
    <property type="component" value="Unassembled WGS sequence"/>
</dbReference>
<organism evidence="2 3">
    <name type="scientific">Acanthoscelides obtectus</name>
    <name type="common">Bean weevil</name>
    <name type="synonym">Bruchus obtectus</name>
    <dbReference type="NCBI Taxonomy" id="200917"/>
    <lineage>
        <taxon>Eukaryota</taxon>
        <taxon>Metazoa</taxon>
        <taxon>Ecdysozoa</taxon>
        <taxon>Arthropoda</taxon>
        <taxon>Hexapoda</taxon>
        <taxon>Insecta</taxon>
        <taxon>Pterygota</taxon>
        <taxon>Neoptera</taxon>
        <taxon>Endopterygota</taxon>
        <taxon>Coleoptera</taxon>
        <taxon>Polyphaga</taxon>
        <taxon>Cucujiformia</taxon>
        <taxon>Chrysomeloidea</taxon>
        <taxon>Chrysomelidae</taxon>
        <taxon>Bruchinae</taxon>
        <taxon>Bruchini</taxon>
        <taxon>Acanthoscelides</taxon>
    </lineage>
</organism>
<feature type="transmembrane region" description="Helical" evidence="1">
    <location>
        <begin position="257"/>
        <end position="283"/>
    </location>
</feature>
<feature type="transmembrane region" description="Helical" evidence="1">
    <location>
        <begin position="156"/>
        <end position="178"/>
    </location>
</feature>
<feature type="transmembrane region" description="Helical" evidence="1">
    <location>
        <begin position="50"/>
        <end position="72"/>
    </location>
</feature>
<dbReference type="EMBL" id="CAKOFQ010006735">
    <property type="protein sequence ID" value="CAH1966690.1"/>
    <property type="molecule type" value="Genomic_DNA"/>
</dbReference>
<keyword evidence="1" id="KW-0812">Transmembrane</keyword>